<comment type="similarity">
    <text evidence="2">Belongs to the protein kinase superfamily. STE Ser/Thr protein kinase family. STE20 subfamily.</text>
</comment>
<dbReference type="Pfam" id="PF01553">
    <property type="entry name" value="Acyltransferase"/>
    <property type="match status" value="1"/>
</dbReference>
<dbReference type="GO" id="GO:0106310">
    <property type="term" value="F:protein serine kinase activity"/>
    <property type="evidence" value="ECO:0007669"/>
    <property type="project" value="RHEA"/>
</dbReference>
<dbReference type="CDD" id="cd06614">
    <property type="entry name" value="STKc_PAK"/>
    <property type="match status" value="1"/>
</dbReference>
<dbReference type="InterPro" id="IPR032098">
    <property type="entry name" value="Acyltransf_C"/>
</dbReference>
<dbReference type="EMBL" id="ADBJ01000043">
    <property type="protein sequence ID" value="EFA77217.1"/>
    <property type="molecule type" value="Genomic_DNA"/>
</dbReference>
<gene>
    <name evidence="17" type="primary">pakA</name>
    <name evidence="17" type="ORF">PPL_12427</name>
</gene>
<keyword evidence="12" id="KW-0175">Coiled coil</keyword>
<dbReference type="GO" id="GO:0005524">
    <property type="term" value="F:ATP binding"/>
    <property type="evidence" value="ECO:0007669"/>
    <property type="project" value="UniProtKB-KW"/>
</dbReference>
<dbReference type="RefSeq" id="XP_020429346.1">
    <property type="nucleotide sequence ID" value="XM_020583159.1"/>
</dbReference>
<dbReference type="InterPro" id="IPR036936">
    <property type="entry name" value="CRIB_dom_sf"/>
</dbReference>
<evidence type="ECO:0000256" key="9">
    <source>
        <dbReference type="ARBA" id="ARBA00022842"/>
    </source>
</evidence>
<dbReference type="SUPFAM" id="SSF69593">
    <property type="entry name" value="Glycerol-3-phosphate (1)-acyltransferase"/>
    <property type="match status" value="1"/>
</dbReference>
<keyword evidence="14" id="KW-0472">Membrane</keyword>
<dbReference type="PANTHER" id="PTHR45832">
    <property type="entry name" value="SERINE/THREONINE-PROTEIN KINASE SAMKA-RELATED-RELATED"/>
    <property type="match status" value="1"/>
</dbReference>
<organism evidence="17 18">
    <name type="scientific">Heterostelium pallidum (strain ATCC 26659 / Pp 5 / PN500)</name>
    <name type="common">Cellular slime mold</name>
    <name type="synonym">Polysphondylium pallidum</name>
    <dbReference type="NCBI Taxonomy" id="670386"/>
    <lineage>
        <taxon>Eukaryota</taxon>
        <taxon>Amoebozoa</taxon>
        <taxon>Evosea</taxon>
        <taxon>Eumycetozoa</taxon>
        <taxon>Dictyostelia</taxon>
        <taxon>Acytosteliales</taxon>
        <taxon>Acytosteliaceae</taxon>
        <taxon>Heterostelium</taxon>
    </lineage>
</organism>
<keyword evidence="18" id="KW-1185">Reference proteome</keyword>
<dbReference type="Gene3D" id="3.90.810.10">
    <property type="entry name" value="CRIB domain"/>
    <property type="match status" value="1"/>
</dbReference>
<name>D3BMK5_HETP5</name>
<dbReference type="PROSITE" id="PS50108">
    <property type="entry name" value="CRIB"/>
    <property type="match status" value="1"/>
</dbReference>
<evidence type="ECO:0000313" key="17">
    <source>
        <dbReference type="EMBL" id="EFA77217.1"/>
    </source>
</evidence>
<dbReference type="GO" id="GO:0004674">
    <property type="term" value="F:protein serine/threonine kinase activity"/>
    <property type="evidence" value="ECO:0007669"/>
    <property type="project" value="UniProtKB-KW"/>
</dbReference>
<dbReference type="Proteomes" id="UP000001396">
    <property type="component" value="Unassembled WGS sequence"/>
</dbReference>
<keyword evidence="4" id="KW-0723">Serine/threonine-protein kinase</keyword>
<evidence type="ECO:0000256" key="8">
    <source>
        <dbReference type="ARBA" id="ARBA00022840"/>
    </source>
</evidence>
<evidence type="ECO:0000256" key="12">
    <source>
        <dbReference type="SAM" id="Coils"/>
    </source>
</evidence>
<keyword evidence="9" id="KW-0460">Magnesium</keyword>
<feature type="coiled-coil region" evidence="12">
    <location>
        <begin position="480"/>
        <end position="507"/>
    </location>
</feature>
<dbReference type="Pfam" id="PF13431">
    <property type="entry name" value="TPR_17"/>
    <property type="match status" value="5"/>
</dbReference>
<dbReference type="InterPro" id="IPR011009">
    <property type="entry name" value="Kinase-like_dom_sf"/>
</dbReference>
<evidence type="ECO:0000256" key="7">
    <source>
        <dbReference type="ARBA" id="ARBA00022777"/>
    </source>
</evidence>
<dbReference type="SMART" id="SM00285">
    <property type="entry name" value="PBD"/>
    <property type="match status" value="1"/>
</dbReference>
<dbReference type="InterPro" id="IPR051931">
    <property type="entry name" value="PAK3-like"/>
</dbReference>
<dbReference type="InterPro" id="IPR033923">
    <property type="entry name" value="PAK_BD"/>
</dbReference>
<feature type="compositionally biased region" description="Low complexity" evidence="13">
    <location>
        <begin position="788"/>
        <end position="829"/>
    </location>
</feature>
<feature type="compositionally biased region" description="Polar residues" evidence="13">
    <location>
        <begin position="341"/>
        <end position="373"/>
    </location>
</feature>
<protein>
    <recommendedName>
        <fullName evidence="3">non-specific serine/threonine protein kinase</fullName>
        <ecNumber evidence="3">2.7.11.1</ecNumber>
    </recommendedName>
</protein>
<evidence type="ECO:0000256" key="11">
    <source>
        <dbReference type="ARBA" id="ARBA00048679"/>
    </source>
</evidence>
<comment type="caution">
    <text evidence="17">The sequence shown here is derived from an EMBL/GenBank/DDBJ whole genome shotgun (WGS) entry which is preliminary data.</text>
</comment>
<evidence type="ECO:0000313" key="18">
    <source>
        <dbReference type="Proteomes" id="UP000001396"/>
    </source>
</evidence>
<evidence type="ECO:0000259" key="16">
    <source>
        <dbReference type="PROSITE" id="PS50108"/>
    </source>
</evidence>
<evidence type="ECO:0000256" key="10">
    <source>
        <dbReference type="ARBA" id="ARBA00047899"/>
    </source>
</evidence>
<feature type="compositionally biased region" description="Polar residues" evidence="13">
    <location>
        <begin position="705"/>
        <end position="718"/>
    </location>
</feature>
<dbReference type="CDD" id="cd07990">
    <property type="entry name" value="LPLAT_LCLAT1-like"/>
    <property type="match status" value="1"/>
</dbReference>
<dbReference type="Pfam" id="PF00069">
    <property type="entry name" value="Pkinase"/>
    <property type="match status" value="1"/>
</dbReference>
<reference evidence="17 18" key="1">
    <citation type="journal article" date="2011" name="Genome Res.">
        <title>Phylogeny-wide analysis of social amoeba genomes highlights ancient origins for complex intercellular communication.</title>
        <authorList>
            <person name="Heidel A.J."/>
            <person name="Lawal H.M."/>
            <person name="Felder M."/>
            <person name="Schilde C."/>
            <person name="Helps N.R."/>
            <person name="Tunggal B."/>
            <person name="Rivero F."/>
            <person name="John U."/>
            <person name="Schleicher M."/>
            <person name="Eichinger L."/>
            <person name="Platzer M."/>
            <person name="Noegel A.A."/>
            <person name="Schaap P."/>
            <person name="Gloeckner G."/>
        </authorList>
    </citation>
    <scope>NUCLEOTIDE SEQUENCE [LARGE SCALE GENOMIC DNA]</scope>
    <source>
        <strain evidence="18">ATCC 26659 / Pp 5 / PN500</strain>
    </source>
</reference>
<evidence type="ECO:0000256" key="5">
    <source>
        <dbReference type="ARBA" id="ARBA00022679"/>
    </source>
</evidence>
<feature type="domain" description="CRIB" evidence="16">
    <location>
        <begin position="909"/>
        <end position="922"/>
    </location>
</feature>
<evidence type="ECO:0000256" key="4">
    <source>
        <dbReference type="ARBA" id="ARBA00022527"/>
    </source>
</evidence>
<dbReference type="SUPFAM" id="SSF48439">
    <property type="entry name" value="Protein prenylyltransferase"/>
    <property type="match status" value="2"/>
</dbReference>
<evidence type="ECO:0000256" key="14">
    <source>
        <dbReference type="SAM" id="Phobius"/>
    </source>
</evidence>
<comment type="catalytic activity">
    <reaction evidence="10">
        <text>L-threonyl-[protein] + ATP = O-phospho-L-threonyl-[protein] + ADP + H(+)</text>
        <dbReference type="Rhea" id="RHEA:46608"/>
        <dbReference type="Rhea" id="RHEA-COMP:11060"/>
        <dbReference type="Rhea" id="RHEA-COMP:11605"/>
        <dbReference type="ChEBI" id="CHEBI:15378"/>
        <dbReference type="ChEBI" id="CHEBI:30013"/>
        <dbReference type="ChEBI" id="CHEBI:30616"/>
        <dbReference type="ChEBI" id="CHEBI:61977"/>
        <dbReference type="ChEBI" id="CHEBI:456216"/>
        <dbReference type="EC" id="2.7.11.1"/>
    </reaction>
</comment>
<dbReference type="STRING" id="670386.D3BMK5"/>
<dbReference type="PROSITE" id="PS50011">
    <property type="entry name" value="PROTEIN_KINASE_DOM"/>
    <property type="match status" value="1"/>
</dbReference>
<keyword evidence="6" id="KW-0547">Nucleotide-binding</keyword>
<dbReference type="InterPro" id="IPR002123">
    <property type="entry name" value="Plipid/glycerol_acylTrfase"/>
</dbReference>
<feature type="region of interest" description="Disordered" evidence="13">
    <location>
        <begin position="334"/>
        <end position="415"/>
    </location>
</feature>
<dbReference type="GeneID" id="31367894"/>
<feature type="compositionally biased region" description="Low complexity" evidence="13">
    <location>
        <begin position="854"/>
        <end position="872"/>
    </location>
</feature>
<feature type="transmembrane region" description="Helical" evidence="14">
    <location>
        <begin position="138"/>
        <end position="157"/>
    </location>
</feature>
<comment type="cofactor">
    <cofactor evidence="1">
        <name>Mg(2+)</name>
        <dbReference type="ChEBI" id="CHEBI:18420"/>
    </cofactor>
</comment>
<evidence type="ECO:0000256" key="6">
    <source>
        <dbReference type="ARBA" id="ARBA00022741"/>
    </source>
</evidence>
<dbReference type="Gene3D" id="1.25.40.10">
    <property type="entry name" value="Tetratricopeptide repeat domain"/>
    <property type="match status" value="3"/>
</dbReference>
<keyword evidence="7 17" id="KW-0418">Kinase</keyword>
<evidence type="ECO:0000256" key="1">
    <source>
        <dbReference type="ARBA" id="ARBA00001946"/>
    </source>
</evidence>
<feature type="transmembrane region" description="Helical" evidence="14">
    <location>
        <begin position="31"/>
        <end position="54"/>
    </location>
</feature>
<accession>D3BMK5</accession>
<dbReference type="SMART" id="SM00563">
    <property type="entry name" value="PlsC"/>
    <property type="match status" value="1"/>
</dbReference>
<feature type="compositionally biased region" description="Low complexity" evidence="13">
    <location>
        <begin position="388"/>
        <end position="405"/>
    </location>
</feature>
<keyword evidence="5" id="KW-0808">Transferase</keyword>
<proteinExistence type="inferred from homology"/>
<evidence type="ECO:0000259" key="15">
    <source>
        <dbReference type="PROSITE" id="PS50011"/>
    </source>
</evidence>
<dbReference type="EC" id="2.7.11.1" evidence="3"/>
<dbReference type="FunFam" id="1.10.510.10:FF:000802">
    <property type="entry name" value="Serine/threonine protein kinase"/>
    <property type="match status" value="1"/>
</dbReference>
<feature type="compositionally biased region" description="Basic and acidic residues" evidence="13">
    <location>
        <begin position="612"/>
        <end position="632"/>
    </location>
</feature>
<dbReference type="InterPro" id="IPR000095">
    <property type="entry name" value="CRIB_dom"/>
</dbReference>
<dbReference type="CDD" id="cd01093">
    <property type="entry name" value="CRIB_PAK_like"/>
    <property type="match status" value="1"/>
</dbReference>
<feature type="region of interest" description="Disordered" evidence="13">
    <location>
        <begin position="601"/>
        <end position="882"/>
    </location>
</feature>
<feature type="transmembrane region" description="Helical" evidence="14">
    <location>
        <begin position="7"/>
        <end position="25"/>
    </location>
</feature>
<dbReference type="InterPro" id="IPR000719">
    <property type="entry name" value="Prot_kinase_dom"/>
</dbReference>
<dbReference type="InParanoid" id="D3BMK5"/>
<keyword evidence="14" id="KW-0812">Transmembrane</keyword>
<dbReference type="PANTHER" id="PTHR45832:SF22">
    <property type="entry name" value="SERINE_THREONINE-PROTEIN KINASE SAMKA-RELATED"/>
    <property type="match status" value="1"/>
</dbReference>
<keyword evidence="8" id="KW-0067">ATP-binding</keyword>
<dbReference type="InterPro" id="IPR011990">
    <property type="entry name" value="TPR-like_helical_dom_sf"/>
</dbReference>
<dbReference type="SMART" id="SM00220">
    <property type="entry name" value="S_TKc"/>
    <property type="match status" value="1"/>
</dbReference>
<dbReference type="Pfam" id="PF00786">
    <property type="entry name" value="PBD"/>
    <property type="match status" value="1"/>
</dbReference>
<feature type="compositionally biased region" description="Polar residues" evidence="13">
    <location>
        <begin position="735"/>
        <end position="749"/>
    </location>
</feature>
<dbReference type="GO" id="GO:0016746">
    <property type="term" value="F:acyltransferase activity"/>
    <property type="evidence" value="ECO:0007669"/>
    <property type="project" value="InterPro"/>
</dbReference>
<dbReference type="FunCoup" id="D3BMK5">
    <property type="interactions" value="556"/>
</dbReference>
<dbReference type="SUPFAM" id="SSF56112">
    <property type="entry name" value="Protein kinase-like (PK-like)"/>
    <property type="match status" value="1"/>
</dbReference>
<feature type="domain" description="Protein kinase" evidence="15">
    <location>
        <begin position="1005"/>
        <end position="1258"/>
    </location>
</feature>
<dbReference type="Pfam" id="PF16076">
    <property type="entry name" value="Acyltransf_C"/>
    <property type="match status" value="1"/>
</dbReference>
<evidence type="ECO:0000256" key="2">
    <source>
        <dbReference type="ARBA" id="ARBA00008874"/>
    </source>
</evidence>
<dbReference type="Gene3D" id="1.10.510.10">
    <property type="entry name" value="Transferase(Phosphotransferase) domain 1"/>
    <property type="match status" value="1"/>
</dbReference>
<feature type="compositionally biased region" description="Low complexity" evidence="13">
    <location>
        <begin position="668"/>
        <end position="695"/>
    </location>
</feature>
<comment type="catalytic activity">
    <reaction evidence="11">
        <text>L-seryl-[protein] + ATP = O-phospho-L-seryl-[protein] + ADP + H(+)</text>
        <dbReference type="Rhea" id="RHEA:17989"/>
        <dbReference type="Rhea" id="RHEA-COMP:9863"/>
        <dbReference type="Rhea" id="RHEA-COMP:11604"/>
        <dbReference type="ChEBI" id="CHEBI:15378"/>
        <dbReference type="ChEBI" id="CHEBI:29999"/>
        <dbReference type="ChEBI" id="CHEBI:30616"/>
        <dbReference type="ChEBI" id="CHEBI:83421"/>
        <dbReference type="ChEBI" id="CHEBI:456216"/>
        <dbReference type="EC" id="2.7.11.1"/>
    </reaction>
</comment>
<keyword evidence="14" id="KW-1133">Transmembrane helix</keyword>
<feature type="compositionally biased region" description="Basic and acidic residues" evidence="13">
    <location>
        <begin position="640"/>
        <end position="656"/>
    </location>
</feature>
<sequence length="1733" mass="195062">MAYDRLSTMILLAIAVILVLIWYPIFFVIYVIFIFSAIALSDVVMTLSIPILFISRNYFRKLTNYISFIGWPLITLAFETLGKNKIVFTGDDILAAQKTDRSALVTLNHTYYCDWLLAFSLGERVGKIGNIKIAMKDVIKYIPFVGVGIWAMGFIFLSRKWQDDQHKINKAYSHLRADGEPFWFVTHPEGSRMSTKNLEDSQRFAKERGAGKVPVLNNLLLPRLKGFVSSVIALRDCTDAVYDMTAAYKKRPAGFLALFYGSNPTEAHVHLRRFDMNSLPKSEEEIGAWLYKRYQEKDELLTHFKEKVCHILVKTNNVSTLRQKFEQFLTLHKKQGKELQTAESSPNLTGDKNKSTNISVKEEGLQTNGNHQDNSNSNNSVGAEKNHQNNNNNNNNQQSSSSELNSDIELIPTGPPMAATITAADLKRDREQYYRGTKEFTIDDDEDEFDRLELKDDGSWQVNRDLVVKRIFSLRYNLTEEMIRDMLEQLNTTMEKQQQRLKEEKEITVVRDQQQQDCSPQSTQQKEINLLQVVHDEGQSVNTTPLTTANTTNEVVVPLPDEVVQLAQADNASGENVGELEEDDEEELERMEQLRRQREIQRLKEEEEENEERMLKELALRRQEEEERIKREEEEEEEEQRNYLKRMREIERLKQMEEEEAEEESSKRNSSNPHSSSISRASTLSSLSTSSSSRVSTEKKSGSSLMVSHTSAGNTPTKQLPPIPTSAATPERNRSQTMASSPQESTLSPAQHPETKMSRSHSGGSLFGLTLPSPPPKPAAVTSTATVNSLGNSGTTTPTPSSLNTSTNNLATSITSSSSVSSPNLTNSSPKRKESVSAPDNAKQAADNNKKKSNATSTSTTTTSTTTNGNGQPSPADKPKVDGQVKESFFNKLFQSGNKKTKKRLSPKVGIPFNVKHDVHVNFNADTGFEGLPKEWEVLIKSNFQDTEVMAQPEAVLDVVKFHAQYNNLESAPPVQQQPQAPLALEEAPVTLNDLISLDDPKKIYFNINKIGEGGAGEVFEAVNSKTNITIAIKKMKLKAQILKTVINEIGMMKNSNHENIVQYIDSYIVADELWVAMELMGGGCLTEVLDQYRDIQLTEPQIAFVCHEVLKGLAYIHKFNRIHRDIKSDNILIGCHGEIKLADFGYAAQLTQTRQQRNSVVGTPYWMAPELIKGNNYDFKVDVWSLGILTREMAEGEPPYLEYPPLRALFLLTTQGLPPIKDAYKWSKEFNDFLSLTLEKETDKRPTAAELLLHPFLKKACTGIEFYKAVEASKIARDHQIQQLNSFTDELFQLTKTLDDQQTMVFPSGESKTKEQLLLKIIDLDPNHSISYYTLAVILGKNNRSSIILPSGQSLTEQQLYLKAIEYDPSNPSSYYSLAFKISESITLNNGQSMTKQQLLLKAIECNPINSDSYNKLANILTSGESITLNNGESMTKQQLYLKAIECIPNNSISYYNLALTLSGESITLHNGQSMTKQQLVLKAIELDPNNSNSYINLAVTLSSGESVTLHNGQSMTKQQLYIKSIELDPTNSISYNNLASSLSSTRQIIMKDGQSMTKQQLLLKAIECKPDYASPYSHLARTLVGEKTITLHNGQSLNNKQLYLKTISLDPSHYRAHQNLANRLKRNESVIFPSGESLTKKQIYIRAIQIDPNLYFAYHGLAIEMTTKETITLHNDVSMTKQQLFLEALKLDSSQISFYKLIGLTLVNNRQTITLHNGEQMSRRQLLKIAR</sequence>
<evidence type="ECO:0000256" key="13">
    <source>
        <dbReference type="SAM" id="MobiDB-lite"/>
    </source>
</evidence>
<evidence type="ECO:0000256" key="3">
    <source>
        <dbReference type="ARBA" id="ARBA00012513"/>
    </source>
</evidence>